<organism evidence="2">
    <name type="scientific">Candidatus Kentrum sp. TUN</name>
    <dbReference type="NCBI Taxonomy" id="2126343"/>
    <lineage>
        <taxon>Bacteria</taxon>
        <taxon>Pseudomonadati</taxon>
        <taxon>Pseudomonadota</taxon>
        <taxon>Gammaproteobacteria</taxon>
        <taxon>Candidatus Kentrum</taxon>
    </lineage>
</organism>
<dbReference type="EMBL" id="CAADFV010000018">
    <property type="protein sequence ID" value="VFK53786.1"/>
    <property type="molecule type" value="Genomic_DNA"/>
</dbReference>
<accession>A0A450ZJ17</accession>
<evidence type="ECO:0000313" key="2">
    <source>
        <dbReference type="EMBL" id="VFK53786.1"/>
    </source>
</evidence>
<evidence type="ECO:0000313" key="1">
    <source>
        <dbReference type="EMBL" id="VFK53037.1"/>
    </source>
</evidence>
<gene>
    <name evidence="3" type="ORF">BECKTUN1418D_GA0071000_10486</name>
    <name evidence="2" type="ORF">BECKTUN1418E_GA0071001_101810</name>
    <name evidence="1" type="ORF">BECKTUN1418F_GA0071002_101610</name>
</gene>
<dbReference type="EMBL" id="CAADFY010000016">
    <property type="protein sequence ID" value="VFK53037.1"/>
    <property type="molecule type" value="Genomic_DNA"/>
</dbReference>
<name>A0A450ZJ17_9GAMM</name>
<reference evidence="2" key="1">
    <citation type="submission" date="2019-02" db="EMBL/GenBank/DDBJ databases">
        <authorList>
            <person name="Gruber-Vodicka R. H."/>
            <person name="Seah K. B. B."/>
        </authorList>
    </citation>
    <scope>NUCLEOTIDE SEQUENCE</scope>
    <source>
        <strain evidence="3">BECK_BY1</strain>
        <strain evidence="2">BECK_BY2</strain>
        <strain evidence="1">BECK_BY3</strain>
    </source>
</reference>
<proteinExistence type="predicted"/>
<dbReference type="EMBL" id="CAADFX010000048">
    <property type="protein sequence ID" value="VFK56502.1"/>
    <property type="molecule type" value="Genomic_DNA"/>
</dbReference>
<protein>
    <submittedName>
        <fullName evidence="2">Uncharacterized protein</fullName>
    </submittedName>
</protein>
<dbReference type="AlphaFoldDB" id="A0A450ZJ17"/>
<sequence length="105" mass="11956">MAKFPNTESDILALAEKIATGMEENAELYPDPPRPIADLRKAKDNYLTAQEAETEARNLWEKAITARQETIQELMDDMKETLSYAENTVDFDDAKLKLIGWHGKK</sequence>
<evidence type="ECO:0000313" key="3">
    <source>
        <dbReference type="EMBL" id="VFK56502.1"/>
    </source>
</evidence>